<dbReference type="InterPro" id="IPR001647">
    <property type="entry name" value="HTH_TetR"/>
</dbReference>
<gene>
    <name evidence="6" type="ORF">A4R43_32305</name>
</gene>
<dbReference type="Gene3D" id="1.10.357.10">
    <property type="entry name" value="Tetracycline Repressor, domain 2"/>
    <property type="match status" value="1"/>
</dbReference>
<evidence type="ECO:0000313" key="6">
    <source>
        <dbReference type="EMBL" id="AXB46557.1"/>
    </source>
</evidence>
<dbReference type="KEGG" id="aab:A4R43_32305"/>
<dbReference type="OrthoDB" id="326421at2"/>
<dbReference type="Gene3D" id="1.10.10.60">
    <property type="entry name" value="Homeodomain-like"/>
    <property type="match status" value="1"/>
</dbReference>
<dbReference type="InterPro" id="IPR011075">
    <property type="entry name" value="TetR_C"/>
</dbReference>
<dbReference type="Pfam" id="PF16925">
    <property type="entry name" value="TetR_C_13"/>
    <property type="match status" value="1"/>
</dbReference>
<evidence type="ECO:0000256" key="4">
    <source>
        <dbReference type="PROSITE-ProRule" id="PRU00335"/>
    </source>
</evidence>
<dbReference type="SUPFAM" id="SSF48498">
    <property type="entry name" value="Tetracyclin repressor-like, C-terminal domain"/>
    <property type="match status" value="1"/>
</dbReference>
<name>A0A344LET3_9PSEU</name>
<accession>A0A344LET3</accession>
<feature type="domain" description="HTH tetR-type" evidence="5">
    <location>
        <begin position="11"/>
        <end position="71"/>
    </location>
</feature>
<dbReference type="PANTHER" id="PTHR47506:SF6">
    <property type="entry name" value="HTH-TYPE TRANSCRIPTIONAL REPRESSOR NEMR"/>
    <property type="match status" value="1"/>
</dbReference>
<dbReference type="PANTHER" id="PTHR47506">
    <property type="entry name" value="TRANSCRIPTIONAL REGULATORY PROTEIN"/>
    <property type="match status" value="1"/>
</dbReference>
<dbReference type="EMBL" id="CP015163">
    <property type="protein sequence ID" value="AXB46557.1"/>
    <property type="molecule type" value="Genomic_DNA"/>
</dbReference>
<protein>
    <recommendedName>
        <fullName evidence="5">HTH tetR-type domain-containing protein</fullName>
    </recommendedName>
</protein>
<dbReference type="InterPro" id="IPR036271">
    <property type="entry name" value="Tet_transcr_reg_TetR-rel_C_sf"/>
</dbReference>
<dbReference type="AlphaFoldDB" id="A0A344LET3"/>
<sequence>MSPRRSVTDARETRSAILARGVELATVEGLDGLTIGRLAADLGLSKSGVLGHFGAKEALQLAVIDTAAEQFGREVVEPSAGTTPGLPRLRALCEAWLVYLTHPCGGFFLSAAAEFDRRPGPVRDAIAGMSALWQRDLRMHITLALADGDLTGDADQILFNLVGTVLAANHALHLTGDAQALPHARHALQTQLPTSPPTLTRQQP</sequence>
<feature type="DNA-binding region" description="H-T-H motif" evidence="4">
    <location>
        <begin position="34"/>
        <end position="53"/>
    </location>
</feature>
<evidence type="ECO:0000259" key="5">
    <source>
        <dbReference type="PROSITE" id="PS50977"/>
    </source>
</evidence>
<dbReference type="PROSITE" id="PS50977">
    <property type="entry name" value="HTH_TETR_2"/>
    <property type="match status" value="1"/>
</dbReference>
<evidence type="ECO:0000313" key="7">
    <source>
        <dbReference type="Proteomes" id="UP000250434"/>
    </source>
</evidence>
<keyword evidence="7" id="KW-1185">Reference proteome</keyword>
<dbReference type="Pfam" id="PF00440">
    <property type="entry name" value="TetR_N"/>
    <property type="match status" value="1"/>
</dbReference>
<keyword evidence="3" id="KW-0804">Transcription</keyword>
<keyword evidence="1" id="KW-0805">Transcription regulation</keyword>
<dbReference type="Proteomes" id="UP000250434">
    <property type="component" value="Chromosome"/>
</dbReference>
<dbReference type="SUPFAM" id="SSF46689">
    <property type="entry name" value="Homeodomain-like"/>
    <property type="match status" value="1"/>
</dbReference>
<dbReference type="RefSeq" id="WP_113695618.1">
    <property type="nucleotide sequence ID" value="NZ_CP015163.1"/>
</dbReference>
<evidence type="ECO:0000256" key="3">
    <source>
        <dbReference type="ARBA" id="ARBA00023163"/>
    </source>
</evidence>
<dbReference type="InterPro" id="IPR009057">
    <property type="entry name" value="Homeodomain-like_sf"/>
</dbReference>
<reference evidence="6 7" key="1">
    <citation type="submission" date="2016-04" db="EMBL/GenBank/DDBJ databases">
        <title>Complete genome sequence and analysis of deep-sea sediment isolate, Amycolatopsis sp. WP1.</title>
        <authorList>
            <person name="Wang H."/>
            <person name="Chen S."/>
            <person name="Wu Q."/>
        </authorList>
    </citation>
    <scope>NUCLEOTIDE SEQUENCE [LARGE SCALE GENOMIC DNA]</scope>
    <source>
        <strain evidence="6 7">WP1</strain>
    </source>
</reference>
<keyword evidence="2 4" id="KW-0238">DNA-binding</keyword>
<organism evidence="6 7">
    <name type="scientific">Amycolatopsis albispora</name>
    <dbReference type="NCBI Taxonomy" id="1804986"/>
    <lineage>
        <taxon>Bacteria</taxon>
        <taxon>Bacillati</taxon>
        <taxon>Actinomycetota</taxon>
        <taxon>Actinomycetes</taxon>
        <taxon>Pseudonocardiales</taxon>
        <taxon>Pseudonocardiaceae</taxon>
        <taxon>Amycolatopsis</taxon>
    </lineage>
</organism>
<dbReference type="GO" id="GO:0003677">
    <property type="term" value="F:DNA binding"/>
    <property type="evidence" value="ECO:0007669"/>
    <property type="project" value="UniProtKB-UniRule"/>
</dbReference>
<proteinExistence type="predicted"/>
<evidence type="ECO:0000256" key="1">
    <source>
        <dbReference type="ARBA" id="ARBA00023015"/>
    </source>
</evidence>
<evidence type="ECO:0000256" key="2">
    <source>
        <dbReference type="ARBA" id="ARBA00023125"/>
    </source>
</evidence>